<dbReference type="InterPro" id="IPR036047">
    <property type="entry name" value="F-box-like_dom_sf"/>
</dbReference>
<name>A0ABR4LXI7_9EURO</name>
<reference evidence="2 3" key="1">
    <citation type="submission" date="2024-07" db="EMBL/GenBank/DDBJ databases">
        <title>Section-level genome sequencing and comparative genomics of Aspergillus sections Usti and Cavernicolus.</title>
        <authorList>
            <consortium name="Lawrence Berkeley National Laboratory"/>
            <person name="Nybo J.L."/>
            <person name="Vesth T.C."/>
            <person name="Theobald S."/>
            <person name="Frisvad J.C."/>
            <person name="Larsen T.O."/>
            <person name="Kjaerboelling I."/>
            <person name="Rothschild-Mancinelli K."/>
            <person name="Lyhne E.K."/>
            <person name="Kogle M.E."/>
            <person name="Barry K."/>
            <person name="Clum A."/>
            <person name="Na H."/>
            <person name="Ledsgaard L."/>
            <person name="Lin J."/>
            <person name="Lipzen A."/>
            <person name="Kuo A."/>
            <person name="Riley R."/>
            <person name="Mondo S."/>
            <person name="Labutti K."/>
            <person name="Haridas S."/>
            <person name="Pangalinan J."/>
            <person name="Salamov A.A."/>
            <person name="Simmons B.A."/>
            <person name="Magnuson J.K."/>
            <person name="Chen J."/>
            <person name="Drula E."/>
            <person name="Henrissat B."/>
            <person name="Wiebenga A."/>
            <person name="Lubbers R.J."/>
            <person name="Gomes A.C."/>
            <person name="Macurrencykelacurrency M.R."/>
            <person name="Stajich J."/>
            <person name="Grigoriev I.V."/>
            <person name="Mortensen U.H."/>
            <person name="De Vries R.P."/>
            <person name="Baker S.E."/>
            <person name="Andersen M.R."/>
        </authorList>
    </citation>
    <scope>NUCLEOTIDE SEQUENCE [LARGE SCALE GENOMIC DNA]</scope>
    <source>
        <strain evidence="2 3">CBS 449.75</strain>
    </source>
</reference>
<organism evidence="2 3">
    <name type="scientific">Aspergillus lucknowensis</name>
    <dbReference type="NCBI Taxonomy" id="176173"/>
    <lineage>
        <taxon>Eukaryota</taxon>
        <taxon>Fungi</taxon>
        <taxon>Dikarya</taxon>
        <taxon>Ascomycota</taxon>
        <taxon>Pezizomycotina</taxon>
        <taxon>Eurotiomycetes</taxon>
        <taxon>Eurotiomycetidae</taxon>
        <taxon>Eurotiales</taxon>
        <taxon>Aspergillaceae</taxon>
        <taxon>Aspergillus</taxon>
        <taxon>Aspergillus subgen. Nidulantes</taxon>
    </lineage>
</organism>
<dbReference type="EMBL" id="JBFXLQ010000010">
    <property type="protein sequence ID" value="KAL2869243.1"/>
    <property type="molecule type" value="Genomic_DNA"/>
</dbReference>
<dbReference type="Pfam" id="PF12937">
    <property type="entry name" value="F-box-like"/>
    <property type="match status" value="1"/>
</dbReference>
<dbReference type="InterPro" id="IPR001810">
    <property type="entry name" value="F-box_dom"/>
</dbReference>
<dbReference type="RefSeq" id="XP_070888222.1">
    <property type="nucleotide sequence ID" value="XM_071025845.1"/>
</dbReference>
<comment type="caution">
    <text evidence="2">The sequence shown here is derived from an EMBL/GenBank/DDBJ whole genome shotgun (WGS) entry which is preliminary data.</text>
</comment>
<feature type="domain" description="F-box" evidence="1">
    <location>
        <begin position="1"/>
        <end position="48"/>
    </location>
</feature>
<dbReference type="Proteomes" id="UP001610432">
    <property type="component" value="Unassembled WGS sequence"/>
</dbReference>
<keyword evidence="3" id="KW-1185">Reference proteome</keyword>
<accession>A0ABR4LXI7</accession>
<protein>
    <recommendedName>
        <fullName evidence="1">F-box domain-containing protein</fullName>
    </recommendedName>
</protein>
<dbReference type="SUPFAM" id="SSF81383">
    <property type="entry name" value="F-box domain"/>
    <property type="match status" value="1"/>
</dbReference>
<sequence length="161" mass="18138">MLLSLPPELHLLIISNLSFPDLTCLKVTCSYFYHLIPPMSHEELLEAECTAFAIDKDLYACRYCLRLRSGGRFADRMLRRRRGRRGRHAGRRFCVQCGLKPRGDSGEARYGPGAQVVMMGTAYVLCAECRRLGVAGMQRVGAMQPGALSHLCEQCWGKNRE</sequence>
<dbReference type="GeneID" id="98140917"/>
<proteinExistence type="predicted"/>
<evidence type="ECO:0000313" key="2">
    <source>
        <dbReference type="EMBL" id="KAL2869243.1"/>
    </source>
</evidence>
<dbReference type="PROSITE" id="PS50181">
    <property type="entry name" value="FBOX"/>
    <property type="match status" value="1"/>
</dbReference>
<evidence type="ECO:0000259" key="1">
    <source>
        <dbReference type="PROSITE" id="PS50181"/>
    </source>
</evidence>
<gene>
    <name evidence="2" type="ORF">BJX67DRAFT_22699</name>
</gene>
<evidence type="ECO:0000313" key="3">
    <source>
        <dbReference type="Proteomes" id="UP001610432"/>
    </source>
</evidence>